<feature type="region of interest" description="Disordered" evidence="1">
    <location>
        <begin position="153"/>
        <end position="184"/>
    </location>
</feature>
<evidence type="ECO:0000256" key="1">
    <source>
        <dbReference type="SAM" id="MobiDB-lite"/>
    </source>
</evidence>
<keyword evidence="3" id="KW-1185">Reference proteome</keyword>
<dbReference type="GeneID" id="39748695"/>
<reference evidence="3" key="1">
    <citation type="submission" date="2017-04" db="EMBL/GenBank/DDBJ databases">
        <title>Plasmodium gonderi genome.</title>
        <authorList>
            <person name="Arisue N."/>
            <person name="Honma H."/>
            <person name="Kawai S."/>
            <person name="Tougan T."/>
            <person name="Tanabe K."/>
            <person name="Horii T."/>
        </authorList>
    </citation>
    <scope>NUCLEOTIDE SEQUENCE [LARGE SCALE GENOMIC DNA]</scope>
    <source>
        <strain evidence="3">ATCC 30045</strain>
    </source>
</reference>
<sequence length="276" mass="31852">MDNSSIIASNENFQFQKPVIYKNRARSLIQQSNMIGSENQNKEQGNGTSIRDKIKRLFSSKHDQSIRDFQKTKLTMNKCLQKQEPNDTSINEFTPTHNQNIEWQPVYHESCKIKLPVDEYKTKISMPDEVLDEWVLNQNKISQHLLASKMNSTEKGCNDDYETSDDDSYIDGEGHHSDSKKSSSGNCIFNKSASKKSCMLNNEKEPYSKFKYYYNYYLVDEYLESLAESQNKNLEATGLDEHGQLYDNVSLNVKPIIVSKERLENGVPYDPSKLLK</sequence>
<dbReference type="EMBL" id="BDQF01000012">
    <property type="protein sequence ID" value="GAW81963.1"/>
    <property type="molecule type" value="Genomic_DNA"/>
</dbReference>
<dbReference type="OrthoDB" id="376730at2759"/>
<evidence type="ECO:0000313" key="2">
    <source>
        <dbReference type="EMBL" id="GAW81963.1"/>
    </source>
</evidence>
<protein>
    <submittedName>
        <fullName evidence="2">Uncharacterized protein</fullName>
    </submittedName>
</protein>
<name>A0A1Y1JNJ2_PLAGO</name>
<dbReference type="Proteomes" id="UP000195521">
    <property type="component" value="Unassembled WGS sequence"/>
</dbReference>
<feature type="compositionally biased region" description="Basic and acidic residues" evidence="1">
    <location>
        <begin position="172"/>
        <end position="181"/>
    </location>
</feature>
<feature type="compositionally biased region" description="Acidic residues" evidence="1">
    <location>
        <begin position="159"/>
        <end position="170"/>
    </location>
</feature>
<proteinExistence type="predicted"/>
<accession>A0A1Y1JNJ2</accession>
<dbReference type="AlphaFoldDB" id="A0A1Y1JNJ2"/>
<comment type="caution">
    <text evidence="2">The sequence shown here is derived from an EMBL/GenBank/DDBJ whole genome shotgun (WGS) entry which is preliminary data.</text>
</comment>
<dbReference type="RefSeq" id="XP_028544552.1">
    <property type="nucleotide sequence ID" value="XM_028688751.1"/>
</dbReference>
<organism evidence="2 3">
    <name type="scientific">Plasmodium gonderi</name>
    <dbReference type="NCBI Taxonomy" id="77519"/>
    <lineage>
        <taxon>Eukaryota</taxon>
        <taxon>Sar</taxon>
        <taxon>Alveolata</taxon>
        <taxon>Apicomplexa</taxon>
        <taxon>Aconoidasida</taxon>
        <taxon>Haemosporida</taxon>
        <taxon>Plasmodiidae</taxon>
        <taxon>Plasmodium</taxon>
        <taxon>Plasmodium (Plasmodium)</taxon>
    </lineage>
</organism>
<evidence type="ECO:0000313" key="3">
    <source>
        <dbReference type="Proteomes" id="UP000195521"/>
    </source>
</evidence>
<gene>
    <name evidence="2" type="ORF">PGO_114170</name>
</gene>
<dbReference type="OMA" id="YSKFKYY"/>